<dbReference type="Pfam" id="PF00582">
    <property type="entry name" value="Usp"/>
    <property type="match status" value="2"/>
</dbReference>
<dbReference type="EMBL" id="CP070608">
    <property type="protein sequence ID" value="QSE95844.1"/>
    <property type="molecule type" value="Genomic_DNA"/>
</dbReference>
<evidence type="ECO:0000256" key="1">
    <source>
        <dbReference type="ARBA" id="ARBA00008791"/>
    </source>
</evidence>
<dbReference type="SUPFAM" id="SSF52402">
    <property type="entry name" value="Adenine nucleotide alpha hydrolases-like"/>
    <property type="match status" value="2"/>
</dbReference>
<sequence length="280" mass="31203">MKKILVPTDFSELAKNATDLAANLAQKVNAEIILLHVVEDASVASVQYTGELAMPNMQDRLFIYKLIENAKHEFDEVKDKHKGVKIKEEIRVGNPYYSVQDMVGEYNIDLVVMGTKGASGAKELFIGSNAEKVVRHAKCPVLTVHGKADINKLKNIAFATGLKDAQGKHIEIIKTISEFFDVNTHIVRINTPNNFQTDVDSVRELHEYAKESGIQKYDVRIFNDVTEEEGIIHFADEIDADLIVMATHGRKGLAHLVAGSIAEEVVNHSKRPVLTFSMKH</sequence>
<feature type="domain" description="UspA" evidence="2">
    <location>
        <begin position="1"/>
        <end position="145"/>
    </location>
</feature>
<gene>
    <name evidence="3" type="ORF">JR347_09450</name>
</gene>
<dbReference type="AlphaFoldDB" id="A0A974ZZ87"/>
<comment type="similarity">
    <text evidence="1">Belongs to the universal stress protein A family.</text>
</comment>
<dbReference type="PANTHER" id="PTHR46268">
    <property type="entry name" value="STRESS RESPONSE PROTEIN NHAX"/>
    <property type="match status" value="1"/>
</dbReference>
<dbReference type="RefSeq" id="WP_205720357.1">
    <property type="nucleotide sequence ID" value="NZ_CP070608.1"/>
</dbReference>
<dbReference type="InterPro" id="IPR006016">
    <property type="entry name" value="UspA"/>
</dbReference>
<accession>A0A974ZZ87</accession>
<name>A0A974ZZ87_9BACT</name>
<keyword evidence="4" id="KW-1185">Reference proteome</keyword>
<evidence type="ECO:0000313" key="4">
    <source>
        <dbReference type="Proteomes" id="UP000662783"/>
    </source>
</evidence>
<feature type="domain" description="UspA" evidence="2">
    <location>
        <begin position="225"/>
        <end position="275"/>
    </location>
</feature>
<dbReference type="PRINTS" id="PR01438">
    <property type="entry name" value="UNVRSLSTRESS"/>
</dbReference>
<proteinExistence type="inferred from homology"/>
<reference evidence="3" key="1">
    <citation type="submission" date="2021-02" db="EMBL/GenBank/DDBJ databases">
        <title>Fulvivirga sp. S481 isolated from sea water.</title>
        <authorList>
            <person name="Bae S.S."/>
            <person name="Baek K."/>
        </authorList>
    </citation>
    <scope>NUCLEOTIDE SEQUENCE</scope>
    <source>
        <strain evidence="3">S481</strain>
    </source>
</reference>
<protein>
    <submittedName>
        <fullName evidence="3">Universal stress protein</fullName>
    </submittedName>
</protein>
<dbReference type="Gene3D" id="3.40.50.620">
    <property type="entry name" value="HUPs"/>
    <property type="match status" value="2"/>
</dbReference>
<evidence type="ECO:0000313" key="3">
    <source>
        <dbReference type="EMBL" id="QSE95844.1"/>
    </source>
</evidence>
<evidence type="ECO:0000259" key="2">
    <source>
        <dbReference type="Pfam" id="PF00582"/>
    </source>
</evidence>
<dbReference type="KEGG" id="fuv:JR347_09450"/>
<dbReference type="InterPro" id="IPR006015">
    <property type="entry name" value="Universal_stress_UspA"/>
</dbReference>
<dbReference type="PANTHER" id="PTHR46268:SF6">
    <property type="entry name" value="UNIVERSAL STRESS PROTEIN UP12"/>
    <property type="match status" value="1"/>
</dbReference>
<dbReference type="CDD" id="cd00293">
    <property type="entry name" value="USP-like"/>
    <property type="match status" value="2"/>
</dbReference>
<organism evidence="3 4">
    <name type="scientific">Fulvivirga lutea</name>
    <dbReference type="NCBI Taxonomy" id="2810512"/>
    <lineage>
        <taxon>Bacteria</taxon>
        <taxon>Pseudomonadati</taxon>
        <taxon>Bacteroidota</taxon>
        <taxon>Cytophagia</taxon>
        <taxon>Cytophagales</taxon>
        <taxon>Fulvivirgaceae</taxon>
        <taxon>Fulvivirga</taxon>
    </lineage>
</organism>
<dbReference type="InterPro" id="IPR014729">
    <property type="entry name" value="Rossmann-like_a/b/a_fold"/>
</dbReference>
<dbReference type="Proteomes" id="UP000662783">
    <property type="component" value="Chromosome"/>
</dbReference>